<name>A0A2P6VIV9_9CHLO</name>
<dbReference type="Pfam" id="PF13405">
    <property type="entry name" value="EF-hand_6"/>
    <property type="match status" value="1"/>
</dbReference>
<feature type="region of interest" description="Disordered" evidence="2">
    <location>
        <begin position="15"/>
        <end position="52"/>
    </location>
</feature>
<dbReference type="Gene3D" id="1.10.238.10">
    <property type="entry name" value="EF-hand"/>
    <property type="match status" value="1"/>
</dbReference>
<dbReference type="InterPro" id="IPR018247">
    <property type="entry name" value="EF_Hand_1_Ca_BS"/>
</dbReference>
<protein>
    <submittedName>
        <fullName evidence="4">Calcium-dependent kinase 7</fullName>
    </submittedName>
</protein>
<dbReference type="GO" id="GO:0016301">
    <property type="term" value="F:kinase activity"/>
    <property type="evidence" value="ECO:0007669"/>
    <property type="project" value="UniProtKB-KW"/>
</dbReference>
<organism evidence="4 5">
    <name type="scientific">Micractinium conductrix</name>
    <dbReference type="NCBI Taxonomy" id="554055"/>
    <lineage>
        <taxon>Eukaryota</taxon>
        <taxon>Viridiplantae</taxon>
        <taxon>Chlorophyta</taxon>
        <taxon>core chlorophytes</taxon>
        <taxon>Trebouxiophyceae</taxon>
        <taxon>Chlorellales</taxon>
        <taxon>Chlorellaceae</taxon>
        <taxon>Chlorella clade</taxon>
        <taxon>Micractinium</taxon>
    </lineage>
</organism>
<proteinExistence type="predicted"/>
<dbReference type="InterPro" id="IPR011992">
    <property type="entry name" value="EF-hand-dom_pair"/>
</dbReference>
<dbReference type="EMBL" id="LHPF02000005">
    <property type="protein sequence ID" value="PSC74012.1"/>
    <property type="molecule type" value="Genomic_DNA"/>
</dbReference>
<evidence type="ECO:0000313" key="4">
    <source>
        <dbReference type="EMBL" id="PSC74012.1"/>
    </source>
</evidence>
<dbReference type="CDD" id="cd00051">
    <property type="entry name" value="EFh"/>
    <property type="match status" value="1"/>
</dbReference>
<evidence type="ECO:0000259" key="3">
    <source>
        <dbReference type="PROSITE" id="PS50222"/>
    </source>
</evidence>
<reference evidence="4 5" key="1">
    <citation type="journal article" date="2018" name="Plant J.">
        <title>Genome sequences of Chlorella sorokiniana UTEX 1602 and Micractinium conductrix SAG 241.80: implications to maltose excretion by a green alga.</title>
        <authorList>
            <person name="Arriola M.B."/>
            <person name="Velmurugan N."/>
            <person name="Zhang Y."/>
            <person name="Plunkett M.H."/>
            <person name="Hondzo H."/>
            <person name="Barney B.M."/>
        </authorList>
    </citation>
    <scope>NUCLEOTIDE SEQUENCE [LARGE SCALE GENOMIC DNA]</scope>
    <source>
        <strain evidence="4 5">SAG 241.80</strain>
    </source>
</reference>
<evidence type="ECO:0000256" key="1">
    <source>
        <dbReference type="ARBA" id="ARBA00022837"/>
    </source>
</evidence>
<accession>A0A2P6VIV9</accession>
<dbReference type="SUPFAM" id="SSF47473">
    <property type="entry name" value="EF-hand"/>
    <property type="match status" value="1"/>
</dbReference>
<keyword evidence="1" id="KW-0106">Calcium</keyword>
<keyword evidence="4" id="KW-0418">Kinase</keyword>
<evidence type="ECO:0000256" key="2">
    <source>
        <dbReference type="SAM" id="MobiDB-lite"/>
    </source>
</evidence>
<dbReference type="PROSITE" id="PS50222">
    <property type="entry name" value="EF_HAND_2"/>
    <property type="match status" value="1"/>
</dbReference>
<dbReference type="GO" id="GO:0005509">
    <property type="term" value="F:calcium ion binding"/>
    <property type="evidence" value="ECO:0007669"/>
    <property type="project" value="InterPro"/>
</dbReference>
<dbReference type="PROSITE" id="PS00018">
    <property type="entry name" value="EF_HAND_1"/>
    <property type="match status" value="1"/>
</dbReference>
<dbReference type="InterPro" id="IPR002048">
    <property type="entry name" value="EF_hand_dom"/>
</dbReference>
<feature type="compositionally biased region" description="Low complexity" evidence="2">
    <location>
        <begin position="29"/>
        <end position="50"/>
    </location>
</feature>
<dbReference type="OrthoDB" id="505700at2759"/>
<keyword evidence="4" id="KW-0808">Transferase</keyword>
<evidence type="ECO:0000313" key="5">
    <source>
        <dbReference type="Proteomes" id="UP000239649"/>
    </source>
</evidence>
<feature type="domain" description="EF-hand" evidence="3">
    <location>
        <begin position="173"/>
        <end position="208"/>
    </location>
</feature>
<sequence length="259" mass="27999">MSSHCAAQLAGCPVAPARAAKSRRRSRVPRAAGDSASSSSGVSPGEPSAGKYSTRLEHMDTLQLHPYRDLDLAENELGTYCSNLTPDEQPEKCWQAYSFLERKREEASGSCDADRPETCEELEQLNEMTHQLLATGSMDDLVATFSTLARVEELRSAKSAAGAAAAAEPSPGEQADPVRALFARLDADGDGRLSIAEFRQGMALLGDELDGSAVALAMDAMDVHGRIGEQQFRDIVEAEQLNSQSMVAKLWRYHLPRTS</sequence>
<gene>
    <name evidence="4" type="ORF">C2E20_2747</name>
</gene>
<dbReference type="Proteomes" id="UP000239649">
    <property type="component" value="Unassembled WGS sequence"/>
</dbReference>
<comment type="caution">
    <text evidence="4">The sequence shown here is derived from an EMBL/GenBank/DDBJ whole genome shotgun (WGS) entry which is preliminary data.</text>
</comment>
<keyword evidence="5" id="KW-1185">Reference proteome</keyword>
<dbReference type="AlphaFoldDB" id="A0A2P6VIV9"/>